<reference evidence="2" key="1">
    <citation type="submission" date="2023-03" db="EMBL/GenBank/DDBJ databases">
        <authorList>
            <person name="Steffen K."/>
            <person name="Cardenas P."/>
        </authorList>
    </citation>
    <scope>NUCLEOTIDE SEQUENCE</scope>
</reference>
<keyword evidence="3" id="KW-1185">Reference proteome</keyword>
<proteinExistence type="predicted"/>
<feature type="non-terminal residue" evidence="2">
    <location>
        <position position="1"/>
    </location>
</feature>
<keyword evidence="1" id="KW-1133">Transmembrane helix</keyword>
<dbReference type="Proteomes" id="UP001174909">
    <property type="component" value="Unassembled WGS sequence"/>
</dbReference>
<feature type="transmembrane region" description="Helical" evidence="1">
    <location>
        <begin position="30"/>
        <end position="49"/>
    </location>
</feature>
<evidence type="ECO:0000256" key="1">
    <source>
        <dbReference type="SAM" id="Phobius"/>
    </source>
</evidence>
<accession>A0AA35REY2</accession>
<keyword evidence="1" id="KW-0472">Membrane</keyword>
<gene>
    <name evidence="2" type="ORF">GBAR_LOCUS6485</name>
</gene>
<protein>
    <submittedName>
        <fullName evidence="2">Uncharacterized protein</fullName>
    </submittedName>
</protein>
<evidence type="ECO:0000313" key="3">
    <source>
        <dbReference type="Proteomes" id="UP001174909"/>
    </source>
</evidence>
<keyword evidence="1" id="KW-0812">Transmembrane</keyword>
<organism evidence="2 3">
    <name type="scientific">Geodia barretti</name>
    <name type="common">Barrett's horny sponge</name>
    <dbReference type="NCBI Taxonomy" id="519541"/>
    <lineage>
        <taxon>Eukaryota</taxon>
        <taxon>Metazoa</taxon>
        <taxon>Porifera</taxon>
        <taxon>Demospongiae</taxon>
        <taxon>Heteroscleromorpha</taxon>
        <taxon>Tetractinellida</taxon>
        <taxon>Astrophorina</taxon>
        <taxon>Geodiidae</taxon>
        <taxon>Geodia</taxon>
    </lineage>
</organism>
<dbReference type="EMBL" id="CASHTH010000987">
    <property type="protein sequence ID" value="CAI8009712.1"/>
    <property type="molecule type" value="Genomic_DNA"/>
</dbReference>
<dbReference type="AlphaFoldDB" id="A0AA35REY2"/>
<sequence>FFLSGWFFSNFLGGCFFLSGWFFSNLFSGCFFFSSWFFSNLFSGCFFRLRLVVPRITCELHHASSRSIHNITLATINTKTVTFISYRVTRETLGRSIELDHNRCTQHFCQRFRCVGICRHQRNRNHVQTRFERYIKTRTFYDRFWNRFFYNWLCGGLNRRDHQHCCGFIPRKRFTDISPALNTFVCCYDTTFGRNPLIAPFWINSGI</sequence>
<evidence type="ECO:0000313" key="2">
    <source>
        <dbReference type="EMBL" id="CAI8009712.1"/>
    </source>
</evidence>
<comment type="caution">
    <text evidence="2">The sequence shown here is derived from an EMBL/GenBank/DDBJ whole genome shotgun (WGS) entry which is preliminary data.</text>
</comment>
<name>A0AA35REY2_GEOBA</name>